<dbReference type="Pfam" id="PF03803">
    <property type="entry name" value="Scramblase"/>
    <property type="match status" value="1"/>
</dbReference>
<dbReference type="OrthoDB" id="191150at2759"/>
<feature type="compositionally biased region" description="Low complexity" evidence="3">
    <location>
        <begin position="1"/>
        <end position="32"/>
    </location>
</feature>
<evidence type="ECO:0000256" key="1">
    <source>
        <dbReference type="ARBA" id="ARBA00005350"/>
    </source>
</evidence>
<comment type="cofactor">
    <cofactor evidence="2">
        <name>Ca(2+)</name>
        <dbReference type="ChEBI" id="CHEBI:29108"/>
    </cofactor>
</comment>
<dbReference type="InterPro" id="IPR005552">
    <property type="entry name" value="Scramblase"/>
</dbReference>
<dbReference type="GO" id="GO:0017128">
    <property type="term" value="F:phospholipid scramblase activity"/>
    <property type="evidence" value="ECO:0007669"/>
    <property type="project" value="InterPro"/>
</dbReference>
<comment type="function">
    <text evidence="2">May mediate accelerated ATP-independent bidirectional transbilayer migration of phospholipids upon binding calcium ions that results in a loss of phospholipid asymmetry in the plasma membrane.</text>
</comment>
<dbReference type="AlphaFoldDB" id="A0A9P1IS68"/>
<keyword evidence="2" id="KW-0106">Calcium</keyword>
<keyword evidence="5" id="KW-1185">Reference proteome</keyword>
<keyword evidence="2" id="KW-0564">Palmitate</keyword>
<dbReference type="EMBL" id="CANHGI010000004">
    <property type="protein sequence ID" value="CAI5448393.1"/>
    <property type="molecule type" value="Genomic_DNA"/>
</dbReference>
<dbReference type="GO" id="GO:0005886">
    <property type="term" value="C:plasma membrane"/>
    <property type="evidence" value="ECO:0007669"/>
    <property type="project" value="TreeGrafter"/>
</dbReference>
<name>A0A9P1IS68_9PELO</name>
<dbReference type="PANTHER" id="PTHR23248:SF64">
    <property type="entry name" value="PHOSPHOLIPID SCRAMBLASE"/>
    <property type="match status" value="1"/>
</dbReference>
<sequence>MMSGSPHQQNYGNQHGGHYNNQPGHHQSNNNNNKRRRGGARLQPRNTPLEIANPIMTIPPIVQVVVHLPPHGALNVINATTCILVQQCVEVIEVLTDFETSNRYIVHDMFMRPILYAYEVSGVLGRVFAGSYRNFDMMFSDLYGQTVMRGLRRTNSGDTFRLEYPIGNLIGVVIVDGCCAKQMIIRMSCGGPDLHVVYPSCVSGCGTSVFPVVTGNDQKVGEIVRCYPGFFKQAFTDADMFLVHFNPGLPIHFKLMLMAAVFLTDFVFFEDDPYI</sequence>
<feature type="region of interest" description="Disordered" evidence="3">
    <location>
        <begin position="1"/>
        <end position="42"/>
    </location>
</feature>
<evidence type="ECO:0000256" key="2">
    <source>
        <dbReference type="RuleBase" id="RU363116"/>
    </source>
</evidence>
<keyword evidence="2" id="KW-0449">Lipoprotein</keyword>
<proteinExistence type="inferred from homology"/>
<dbReference type="PANTHER" id="PTHR23248">
    <property type="entry name" value="PHOSPHOLIPID SCRAMBLASE-RELATED"/>
    <property type="match status" value="1"/>
</dbReference>
<evidence type="ECO:0000313" key="5">
    <source>
        <dbReference type="Proteomes" id="UP001152747"/>
    </source>
</evidence>
<comment type="caution">
    <text evidence="4">The sequence shown here is derived from an EMBL/GenBank/DDBJ whole genome shotgun (WGS) entry which is preliminary data.</text>
</comment>
<gene>
    <name evidence="4" type="ORF">CAMP_LOCUS11030</name>
</gene>
<protein>
    <recommendedName>
        <fullName evidence="2">Phospholipid scramblase</fullName>
    </recommendedName>
</protein>
<accession>A0A9P1IS68</accession>
<comment type="similarity">
    <text evidence="1 2">Belongs to the phospholipid scramblase family.</text>
</comment>
<evidence type="ECO:0000256" key="3">
    <source>
        <dbReference type="SAM" id="MobiDB-lite"/>
    </source>
</evidence>
<dbReference type="Proteomes" id="UP001152747">
    <property type="component" value="Unassembled WGS sequence"/>
</dbReference>
<reference evidence="4" key="1">
    <citation type="submission" date="2022-11" db="EMBL/GenBank/DDBJ databases">
        <authorList>
            <person name="Kikuchi T."/>
        </authorList>
    </citation>
    <scope>NUCLEOTIDE SEQUENCE</scope>
    <source>
        <strain evidence="4">PS1010</strain>
    </source>
</reference>
<organism evidence="4 5">
    <name type="scientific">Caenorhabditis angaria</name>
    <dbReference type="NCBI Taxonomy" id="860376"/>
    <lineage>
        <taxon>Eukaryota</taxon>
        <taxon>Metazoa</taxon>
        <taxon>Ecdysozoa</taxon>
        <taxon>Nematoda</taxon>
        <taxon>Chromadorea</taxon>
        <taxon>Rhabditida</taxon>
        <taxon>Rhabditina</taxon>
        <taxon>Rhabditomorpha</taxon>
        <taxon>Rhabditoidea</taxon>
        <taxon>Rhabditidae</taxon>
        <taxon>Peloderinae</taxon>
        <taxon>Caenorhabditis</taxon>
    </lineage>
</organism>
<evidence type="ECO:0000313" key="4">
    <source>
        <dbReference type="EMBL" id="CAI5448393.1"/>
    </source>
</evidence>